<gene>
    <name evidence="1" type="ORF">EB796_010971</name>
</gene>
<organism evidence="1 2">
    <name type="scientific">Bugula neritina</name>
    <name type="common">Brown bryozoan</name>
    <name type="synonym">Sertularia neritina</name>
    <dbReference type="NCBI Taxonomy" id="10212"/>
    <lineage>
        <taxon>Eukaryota</taxon>
        <taxon>Metazoa</taxon>
        <taxon>Spiralia</taxon>
        <taxon>Lophotrochozoa</taxon>
        <taxon>Bryozoa</taxon>
        <taxon>Gymnolaemata</taxon>
        <taxon>Cheilostomatida</taxon>
        <taxon>Flustrina</taxon>
        <taxon>Buguloidea</taxon>
        <taxon>Bugulidae</taxon>
        <taxon>Bugula</taxon>
    </lineage>
</organism>
<evidence type="ECO:0000313" key="1">
    <source>
        <dbReference type="EMBL" id="KAF6030720.1"/>
    </source>
</evidence>
<proteinExistence type="predicted"/>
<evidence type="ECO:0000313" key="2">
    <source>
        <dbReference type="Proteomes" id="UP000593567"/>
    </source>
</evidence>
<accession>A0A7J7JWC1</accession>
<keyword evidence="2" id="KW-1185">Reference proteome</keyword>
<dbReference type="Proteomes" id="UP000593567">
    <property type="component" value="Unassembled WGS sequence"/>
</dbReference>
<protein>
    <submittedName>
        <fullName evidence="1">Uncharacterized protein</fullName>
    </submittedName>
</protein>
<reference evidence="1" key="1">
    <citation type="submission" date="2020-06" db="EMBL/GenBank/DDBJ databases">
        <title>Draft genome of Bugula neritina, a colonial animal packing powerful symbionts and potential medicines.</title>
        <authorList>
            <person name="Rayko M."/>
        </authorList>
    </citation>
    <scope>NUCLEOTIDE SEQUENCE [LARGE SCALE GENOMIC DNA]</scope>
    <source>
        <strain evidence="1">Kwan_BN1</strain>
    </source>
</reference>
<comment type="caution">
    <text evidence="1">The sequence shown here is derived from an EMBL/GenBank/DDBJ whole genome shotgun (WGS) entry which is preliminary data.</text>
</comment>
<name>A0A7J7JWC1_BUGNE</name>
<sequence length="191" mass="22145">MLKQSLSKFASQFLAALNHENGIRKGNKGASINGKGSSIDSRIIEYRKYFEQLAKLKKVLDLVKGEYEDSKNYEIIRRYTRLKGMIKRTVMYARLEVLPEVSHAIGVNSLVLMMTPGVRKPLISIPECPKSELSNRIHLLQKRISFIRAQIDQLEESYQSSKQYIFFQRYRLMKAMIKILLTNCIDLQNNN</sequence>
<dbReference type="AlphaFoldDB" id="A0A7J7JWC1"/>
<dbReference type="OrthoDB" id="10052054at2759"/>
<dbReference type="EMBL" id="VXIV02001679">
    <property type="protein sequence ID" value="KAF6030720.1"/>
    <property type="molecule type" value="Genomic_DNA"/>
</dbReference>